<dbReference type="NCBIfam" id="TIGR00711">
    <property type="entry name" value="efflux_EmrB"/>
    <property type="match status" value="1"/>
</dbReference>
<evidence type="ECO:0000256" key="5">
    <source>
        <dbReference type="ARBA" id="ARBA00022989"/>
    </source>
</evidence>
<dbReference type="Gene3D" id="1.20.1250.20">
    <property type="entry name" value="MFS general substrate transporter like domains"/>
    <property type="match status" value="1"/>
</dbReference>
<feature type="transmembrane region" description="Helical" evidence="8">
    <location>
        <begin position="66"/>
        <end position="87"/>
    </location>
</feature>
<dbReference type="PANTHER" id="PTHR42718:SF48">
    <property type="entry name" value="CONSERVED TWO-DOMAIN MEMBRANE PROTEIN-RELATED"/>
    <property type="match status" value="1"/>
</dbReference>
<comment type="subcellular location">
    <subcellularLocation>
        <location evidence="1">Cell membrane</location>
        <topology evidence="1">Multi-pass membrane protein</topology>
    </subcellularLocation>
</comment>
<gene>
    <name evidence="10" type="ORF">R7226_29050</name>
</gene>
<feature type="transmembrane region" description="Helical" evidence="8">
    <location>
        <begin position="185"/>
        <end position="203"/>
    </location>
</feature>
<feature type="transmembrane region" description="Helical" evidence="8">
    <location>
        <begin position="215"/>
        <end position="238"/>
    </location>
</feature>
<keyword evidence="5 8" id="KW-1133">Transmembrane helix</keyword>
<reference evidence="11" key="1">
    <citation type="submission" date="2023-07" db="EMBL/GenBank/DDBJ databases">
        <title>Conexibacter stalactiti sp. nov., isolated from stalactites in a lava cave and emended description of the genus Conexibacter.</title>
        <authorList>
            <person name="Lee S.D."/>
        </authorList>
    </citation>
    <scope>NUCLEOTIDE SEQUENCE [LARGE SCALE GENOMIC DNA]</scope>
    <source>
        <strain evidence="11">KCTC 39840</strain>
    </source>
</reference>
<dbReference type="Proteomes" id="UP001284601">
    <property type="component" value="Unassembled WGS sequence"/>
</dbReference>
<dbReference type="InterPro" id="IPR004638">
    <property type="entry name" value="EmrB-like"/>
</dbReference>
<sequence length="492" mass="49755">MPPSASPSASPLAARRAAAPPRQRRVDRRTLAIATACAGGFLAFLDTTIVNTAFPSIAGSFGGATLAQLSWVLDAYFIVLAALLVPAGGLADRLGRKRVFLAGTLLFVTASVLCAAAPSWQVLVAARVVQGVGAAIVVPVSLALILPEFPVAKRAAAVGMWGASAALAAAGGPALGGLLSELADWRLVFLVNVPLGLLVWAMARRSLVESVDERATGLPDLAGSALAVAGLGLLALALVEGGNWGWTSAPIVASAVAAGVLLAATARRCATHPRPIVDPKLMRIPSFARANLGLLLLGMGFFSTILANILFLTSVWSYGILTAGLAVVPGAIASAVAAIPAGKLADRHGHRAVIVPGCLLYVAGILVVRTAGAEPDFLGTWLPAMVLNGIGLGMSFPTLGAAALRDVRPERFASASAISSAFRQFGGVLGTAILFAVLGSPVGLGAALDAFHEAYLVSALWPLGAALAALTLAPRAAAAPADADADAKVVTR</sequence>
<feature type="compositionally biased region" description="Low complexity" evidence="7">
    <location>
        <begin position="1"/>
        <end position="21"/>
    </location>
</feature>
<feature type="transmembrane region" description="Helical" evidence="8">
    <location>
        <begin position="384"/>
        <end position="404"/>
    </location>
</feature>
<dbReference type="PANTHER" id="PTHR42718">
    <property type="entry name" value="MAJOR FACILITATOR SUPERFAMILY MULTIDRUG TRANSPORTER MFSC"/>
    <property type="match status" value="1"/>
</dbReference>
<dbReference type="PROSITE" id="PS50850">
    <property type="entry name" value="MFS"/>
    <property type="match status" value="1"/>
</dbReference>
<accession>A0ABU4HYN5</accession>
<evidence type="ECO:0000313" key="10">
    <source>
        <dbReference type="EMBL" id="MDW5598443.1"/>
    </source>
</evidence>
<feature type="region of interest" description="Disordered" evidence="7">
    <location>
        <begin position="1"/>
        <end position="24"/>
    </location>
</feature>
<dbReference type="Pfam" id="PF07690">
    <property type="entry name" value="MFS_1"/>
    <property type="match status" value="2"/>
</dbReference>
<evidence type="ECO:0000256" key="8">
    <source>
        <dbReference type="SAM" id="Phobius"/>
    </source>
</evidence>
<evidence type="ECO:0000256" key="3">
    <source>
        <dbReference type="ARBA" id="ARBA00022475"/>
    </source>
</evidence>
<feature type="transmembrane region" description="Helical" evidence="8">
    <location>
        <begin position="244"/>
        <end position="266"/>
    </location>
</feature>
<dbReference type="Gene3D" id="1.20.1720.10">
    <property type="entry name" value="Multidrug resistance protein D"/>
    <property type="match status" value="1"/>
</dbReference>
<keyword evidence="2" id="KW-0813">Transport</keyword>
<feature type="transmembrane region" description="Helical" evidence="8">
    <location>
        <begin position="287"/>
        <end position="312"/>
    </location>
</feature>
<reference evidence="10 11" key="2">
    <citation type="submission" date="2023-10" db="EMBL/GenBank/DDBJ databases">
        <authorList>
            <person name="Han X.F."/>
        </authorList>
    </citation>
    <scope>NUCLEOTIDE SEQUENCE [LARGE SCALE GENOMIC DNA]</scope>
    <source>
        <strain evidence="10 11">KCTC 39840</strain>
    </source>
</reference>
<dbReference type="InterPro" id="IPR005829">
    <property type="entry name" value="Sugar_transporter_CS"/>
</dbReference>
<evidence type="ECO:0000256" key="1">
    <source>
        <dbReference type="ARBA" id="ARBA00004651"/>
    </source>
</evidence>
<keyword evidence="6 8" id="KW-0472">Membrane</keyword>
<comment type="caution">
    <text evidence="10">The sequence shown here is derived from an EMBL/GenBank/DDBJ whole genome shotgun (WGS) entry which is preliminary data.</text>
</comment>
<feature type="transmembrane region" description="Helical" evidence="8">
    <location>
        <begin position="158"/>
        <end position="179"/>
    </location>
</feature>
<dbReference type="InterPro" id="IPR036259">
    <property type="entry name" value="MFS_trans_sf"/>
</dbReference>
<keyword evidence="4 8" id="KW-0812">Transmembrane</keyword>
<feature type="transmembrane region" description="Helical" evidence="8">
    <location>
        <begin position="124"/>
        <end position="146"/>
    </location>
</feature>
<organism evidence="10 11">
    <name type="scientific">Conexibacter stalactiti</name>
    <dbReference type="NCBI Taxonomy" id="1940611"/>
    <lineage>
        <taxon>Bacteria</taxon>
        <taxon>Bacillati</taxon>
        <taxon>Actinomycetota</taxon>
        <taxon>Thermoleophilia</taxon>
        <taxon>Solirubrobacterales</taxon>
        <taxon>Conexibacteraceae</taxon>
        <taxon>Conexibacter</taxon>
    </lineage>
</organism>
<evidence type="ECO:0000259" key="9">
    <source>
        <dbReference type="PROSITE" id="PS50850"/>
    </source>
</evidence>
<name>A0ABU4HYN5_9ACTN</name>
<evidence type="ECO:0000256" key="4">
    <source>
        <dbReference type="ARBA" id="ARBA00022692"/>
    </source>
</evidence>
<evidence type="ECO:0000313" key="11">
    <source>
        <dbReference type="Proteomes" id="UP001284601"/>
    </source>
</evidence>
<evidence type="ECO:0000256" key="6">
    <source>
        <dbReference type="ARBA" id="ARBA00023136"/>
    </source>
</evidence>
<protein>
    <submittedName>
        <fullName evidence="10">MFS transporter</fullName>
    </submittedName>
</protein>
<feature type="transmembrane region" description="Helical" evidence="8">
    <location>
        <begin position="99"/>
        <end position="118"/>
    </location>
</feature>
<evidence type="ECO:0000256" key="7">
    <source>
        <dbReference type="SAM" id="MobiDB-lite"/>
    </source>
</evidence>
<dbReference type="InterPro" id="IPR020846">
    <property type="entry name" value="MFS_dom"/>
</dbReference>
<dbReference type="CDD" id="cd17321">
    <property type="entry name" value="MFS_MMR_MDR_like"/>
    <property type="match status" value="1"/>
</dbReference>
<feature type="transmembrane region" description="Helical" evidence="8">
    <location>
        <begin position="318"/>
        <end position="341"/>
    </location>
</feature>
<dbReference type="SUPFAM" id="SSF103473">
    <property type="entry name" value="MFS general substrate transporter"/>
    <property type="match status" value="2"/>
</dbReference>
<dbReference type="PROSITE" id="PS00216">
    <property type="entry name" value="SUGAR_TRANSPORT_1"/>
    <property type="match status" value="1"/>
</dbReference>
<dbReference type="RefSeq" id="WP_318600972.1">
    <property type="nucleotide sequence ID" value="NZ_JAWSTH010000142.1"/>
</dbReference>
<dbReference type="InterPro" id="IPR011701">
    <property type="entry name" value="MFS"/>
</dbReference>
<keyword evidence="11" id="KW-1185">Reference proteome</keyword>
<feature type="transmembrane region" description="Helical" evidence="8">
    <location>
        <begin position="31"/>
        <end position="54"/>
    </location>
</feature>
<feature type="transmembrane region" description="Helical" evidence="8">
    <location>
        <begin position="454"/>
        <end position="473"/>
    </location>
</feature>
<evidence type="ECO:0000256" key="2">
    <source>
        <dbReference type="ARBA" id="ARBA00022448"/>
    </source>
</evidence>
<feature type="transmembrane region" description="Helical" evidence="8">
    <location>
        <begin position="425"/>
        <end position="448"/>
    </location>
</feature>
<dbReference type="PRINTS" id="PR01036">
    <property type="entry name" value="TCRTETB"/>
</dbReference>
<dbReference type="EMBL" id="JAWSTH010000142">
    <property type="protein sequence ID" value="MDW5598443.1"/>
    <property type="molecule type" value="Genomic_DNA"/>
</dbReference>
<keyword evidence="3" id="KW-1003">Cell membrane</keyword>
<feature type="domain" description="Major facilitator superfamily (MFS) profile" evidence="9">
    <location>
        <begin position="32"/>
        <end position="477"/>
    </location>
</feature>
<feature type="transmembrane region" description="Helical" evidence="8">
    <location>
        <begin position="353"/>
        <end position="372"/>
    </location>
</feature>
<proteinExistence type="predicted"/>